<feature type="domain" description="Schizont-infected cell agglutination extracellular alpha" evidence="3">
    <location>
        <begin position="7"/>
        <end position="176"/>
    </location>
</feature>
<feature type="compositionally biased region" description="Polar residues" evidence="1">
    <location>
        <begin position="320"/>
        <end position="333"/>
    </location>
</feature>
<feature type="region of interest" description="Disordered" evidence="1">
    <location>
        <begin position="229"/>
        <end position="249"/>
    </location>
</feature>
<sequence>MAERFSKLLAEWYKDAGKSGDAYATLQDELKKMFEELGKRIESPPDPPGVAKACGDVTVKYEAGGEKQDKKICKTLLKTIYWMNGIDENGKPEVDGSPPEERYLKQHLRCIVGYSAMVEIMKVKCDVKDVMKAVQSAVEEKIKVGGNELLNNKCGPIKLEDMKFSAQILGKTLGEWVRQMNGLKGMMSLYLTWKMCPSNVTWEHGKIEEGEDGNKDILQLLEEKKAGELHKKVYPQGSPTSAPGGSTSSEDILKQVLQKAQSCSSGAQNGKMEDCLKEKLELGVSALSTLNDDDDVSDGKSLYSSDEENINKTHGRLKTVQGNGTNVPTTSHKGLNDDDDGDDVSTLLGSIDNELLEHSLSGQTPCSAKGRENSSKGLGTKIKDCCKKLKHYKNKNKILLIIILITLALYPLTLSYASRAVYLLFQTVTSDNIHYIILVVTTIMGLIYFGILFWFYRSKAWIKCITQNAEIRKCLREEIQRAQQTT</sequence>
<accession>A0A1A7VKC7</accession>
<evidence type="ECO:0000313" key="5">
    <source>
        <dbReference type="Proteomes" id="UP000182128"/>
    </source>
</evidence>
<keyword evidence="2" id="KW-1133">Transmembrane helix</keyword>
<feature type="region of interest" description="Disordered" evidence="1">
    <location>
        <begin position="318"/>
        <end position="340"/>
    </location>
</feature>
<feature type="transmembrane region" description="Helical" evidence="2">
    <location>
        <begin position="398"/>
        <end position="418"/>
    </location>
</feature>
<organism evidence="4 5">
    <name type="scientific">Plasmodium knowlesi (strain H)</name>
    <dbReference type="NCBI Taxonomy" id="5851"/>
    <lineage>
        <taxon>Eukaryota</taxon>
        <taxon>Sar</taxon>
        <taxon>Alveolata</taxon>
        <taxon>Apicomplexa</taxon>
        <taxon>Aconoidasida</taxon>
        <taxon>Haemosporida</taxon>
        <taxon>Plasmodiidae</taxon>
        <taxon>Plasmodium</taxon>
        <taxon>Plasmodium (Plasmodium)</taxon>
    </lineage>
</organism>
<keyword evidence="2" id="KW-0472">Membrane</keyword>
<dbReference type="Pfam" id="PF12887">
    <property type="entry name" value="SICA_alpha"/>
    <property type="match status" value="1"/>
</dbReference>
<name>A0A1A7VKC7_PLAKH</name>
<protein>
    <submittedName>
        <fullName evidence="4">SICAvar, type I</fullName>
    </submittedName>
</protein>
<dbReference type="InterPro" id="IPR024290">
    <property type="entry name" value="SICA_extracell_a"/>
</dbReference>
<evidence type="ECO:0000313" key="4">
    <source>
        <dbReference type="EMBL" id="SBO22509.1"/>
    </source>
</evidence>
<evidence type="ECO:0000256" key="2">
    <source>
        <dbReference type="SAM" id="Phobius"/>
    </source>
</evidence>
<dbReference type="EMBL" id="CWHQ02000006">
    <property type="protein sequence ID" value="SBO22509.1"/>
    <property type="molecule type" value="Genomic_DNA"/>
</dbReference>
<feature type="transmembrane region" description="Helical" evidence="2">
    <location>
        <begin position="433"/>
        <end position="456"/>
    </location>
</feature>
<dbReference type="AlphaFoldDB" id="A0A1A7VKC7"/>
<keyword evidence="2" id="KW-0812">Transmembrane</keyword>
<feature type="compositionally biased region" description="Low complexity" evidence="1">
    <location>
        <begin position="237"/>
        <end position="249"/>
    </location>
</feature>
<dbReference type="Proteomes" id="UP000182128">
    <property type="component" value="Unassembled WGS sequence"/>
</dbReference>
<gene>
    <name evidence="4" type="ORF">PKNA1_C2_1219250</name>
</gene>
<evidence type="ECO:0000259" key="3">
    <source>
        <dbReference type="Pfam" id="PF12887"/>
    </source>
</evidence>
<proteinExistence type="predicted"/>
<evidence type="ECO:0000256" key="1">
    <source>
        <dbReference type="SAM" id="MobiDB-lite"/>
    </source>
</evidence>
<reference evidence="5" key="1">
    <citation type="submission" date="2016-05" db="EMBL/GenBank/DDBJ databases">
        <authorList>
            <person name="Sharaf H."/>
        </authorList>
    </citation>
    <scope>NUCLEOTIDE SEQUENCE [LARGE SCALE GENOMIC DNA]</scope>
    <source>
        <strain evidence="5">H</strain>
    </source>
</reference>